<gene>
    <name evidence="1" type="ORF">PoB_000940600</name>
</gene>
<name>A0AAV3YKI6_9GAST</name>
<protein>
    <submittedName>
        <fullName evidence="1">Protein fam177a1</fullName>
    </submittedName>
</protein>
<dbReference type="PANTHER" id="PTHR31206">
    <property type="entry name" value="LP10445P"/>
    <property type="match status" value="1"/>
</dbReference>
<comment type="caution">
    <text evidence="1">The sequence shown here is derived from an EMBL/GenBank/DDBJ whole genome shotgun (WGS) entry which is preliminary data.</text>
</comment>
<dbReference type="InterPro" id="IPR028260">
    <property type="entry name" value="FAM177"/>
</dbReference>
<sequence>MEALDLSNLTKLVGSQDDVIQSNWDLISERDLAMAVGVDNATTSFEVELSTSTKSKVPKKILHFSDGILEEYSSDDSDDSEDIVVKVDPSSLTWGPWCLYYMSGAARRTLSAADYCGERLASLLGITTPKYQYAINEHNRIQKEIEMERIRHMKLKEETDGISSIDVKIVEGRKTKESVALTDRSSKDDAEKY</sequence>
<dbReference type="AlphaFoldDB" id="A0AAV3YKI6"/>
<dbReference type="Pfam" id="PF14774">
    <property type="entry name" value="FAM177"/>
    <property type="match status" value="1"/>
</dbReference>
<dbReference type="PANTHER" id="PTHR31206:SF1">
    <property type="entry name" value="LP10445P"/>
    <property type="match status" value="1"/>
</dbReference>
<reference evidence="1 2" key="1">
    <citation type="journal article" date="2021" name="Elife">
        <title>Chloroplast acquisition without the gene transfer in kleptoplastic sea slugs, Plakobranchus ocellatus.</title>
        <authorList>
            <person name="Maeda T."/>
            <person name="Takahashi S."/>
            <person name="Yoshida T."/>
            <person name="Shimamura S."/>
            <person name="Takaki Y."/>
            <person name="Nagai Y."/>
            <person name="Toyoda A."/>
            <person name="Suzuki Y."/>
            <person name="Arimoto A."/>
            <person name="Ishii H."/>
            <person name="Satoh N."/>
            <person name="Nishiyama T."/>
            <person name="Hasebe M."/>
            <person name="Maruyama T."/>
            <person name="Minagawa J."/>
            <person name="Obokata J."/>
            <person name="Shigenobu S."/>
        </authorList>
    </citation>
    <scope>NUCLEOTIDE SEQUENCE [LARGE SCALE GENOMIC DNA]</scope>
</reference>
<dbReference type="EMBL" id="BLXT01001042">
    <property type="protein sequence ID" value="GFN82900.1"/>
    <property type="molecule type" value="Genomic_DNA"/>
</dbReference>
<keyword evidence="2" id="KW-1185">Reference proteome</keyword>
<proteinExistence type="predicted"/>
<dbReference type="Proteomes" id="UP000735302">
    <property type="component" value="Unassembled WGS sequence"/>
</dbReference>
<organism evidence="1 2">
    <name type="scientific">Plakobranchus ocellatus</name>
    <dbReference type="NCBI Taxonomy" id="259542"/>
    <lineage>
        <taxon>Eukaryota</taxon>
        <taxon>Metazoa</taxon>
        <taxon>Spiralia</taxon>
        <taxon>Lophotrochozoa</taxon>
        <taxon>Mollusca</taxon>
        <taxon>Gastropoda</taxon>
        <taxon>Heterobranchia</taxon>
        <taxon>Euthyneura</taxon>
        <taxon>Panpulmonata</taxon>
        <taxon>Sacoglossa</taxon>
        <taxon>Placobranchoidea</taxon>
        <taxon>Plakobranchidae</taxon>
        <taxon>Plakobranchus</taxon>
    </lineage>
</organism>
<evidence type="ECO:0000313" key="1">
    <source>
        <dbReference type="EMBL" id="GFN82900.1"/>
    </source>
</evidence>
<evidence type="ECO:0000313" key="2">
    <source>
        <dbReference type="Proteomes" id="UP000735302"/>
    </source>
</evidence>
<accession>A0AAV3YKI6</accession>